<dbReference type="CDD" id="cd02908">
    <property type="entry name" value="Macro_OAADPr_deacetylase"/>
    <property type="match status" value="1"/>
</dbReference>
<evidence type="ECO:0000313" key="2">
    <source>
        <dbReference type="EMBL" id="KAF0307043.1"/>
    </source>
</evidence>
<dbReference type="InterPro" id="IPR002589">
    <property type="entry name" value="Macro_dom"/>
</dbReference>
<dbReference type="GO" id="GO:0005654">
    <property type="term" value="C:nucleoplasm"/>
    <property type="evidence" value="ECO:0007669"/>
    <property type="project" value="TreeGrafter"/>
</dbReference>
<dbReference type="NCBIfam" id="NF001664">
    <property type="entry name" value="PRK00431.1-6"/>
    <property type="match status" value="1"/>
</dbReference>
<feature type="domain" description="Macro" evidence="1">
    <location>
        <begin position="41"/>
        <end position="216"/>
    </location>
</feature>
<dbReference type="SMART" id="SM00506">
    <property type="entry name" value="A1pp"/>
    <property type="match status" value="1"/>
</dbReference>
<dbReference type="Gene3D" id="3.40.220.10">
    <property type="entry name" value="Leucine Aminopeptidase, subunit E, domain 1"/>
    <property type="match status" value="1"/>
</dbReference>
<keyword evidence="3" id="KW-1185">Reference proteome</keyword>
<dbReference type="GO" id="GO:0042278">
    <property type="term" value="P:purine nucleoside metabolic process"/>
    <property type="evidence" value="ECO:0007669"/>
    <property type="project" value="TreeGrafter"/>
</dbReference>
<dbReference type="GO" id="GO:0006974">
    <property type="term" value="P:DNA damage response"/>
    <property type="evidence" value="ECO:0007669"/>
    <property type="project" value="TreeGrafter"/>
</dbReference>
<organism evidence="2 3">
    <name type="scientific">Amphibalanus amphitrite</name>
    <name type="common">Striped barnacle</name>
    <name type="synonym">Balanus amphitrite</name>
    <dbReference type="NCBI Taxonomy" id="1232801"/>
    <lineage>
        <taxon>Eukaryota</taxon>
        <taxon>Metazoa</taxon>
        <taxon>Ecdysozoa</taxon>
        <taxon>Arthropoda</taxon>
        <taxon>Crustacea</taxon>
        <taxon>Multicrustacea</taxon>
        <taxon>Cirripedia</taxon>
        <taxon>Thoracica</taxon>
        <taxon>Thoracicalcarea</taxon>
        <taxon>Balanomorpha</taxon>
        <taxon>Balanoidea</taxon>
        <taxon>Balanidae</taxon>
        <taxon>Amphibalaninae</taxon>
        <taxon>Amphibalanus</taxon>
    </lineage>
</organism>
<protein>
    <submittedName>
        <fullName evidence="2">O-acetyl-ADP-ribose deacetylase MACROD2</fullName>
    </submittedName>
</protein>
<reference evidence="2 3" key="1">
    <citation type="submission" date="2019-07" db="EMBL/GenBank/DDBJ databases">
        <title>Draft genome assembly of a fouling barnacle, Amphibalanus amphitrite (Darwin, 1854): The first reference genome for Thecostraca.</title>
        <authorList>
            <person name="Kim W."/>
        </authorList>
    </citation>
    <scope>NUCLEOTIDE SEQUENCE [LARGE SCALE GENOMIC DNA]</scope>
    <source>
        <strain evidence="2">SNU_AA5</strain>
        <tissue evidence="2">Soma without cirri and trophi</tissue>
    </source>
</reference>
<dbReference type="GO" id="GO:0140291">
    <property type="term" value="P:peptidyl-glutamate ADP-deribosylation"/>
    <property type="evidence" value="ECO:0007669"/>
    <property type="project" value="TreeGrafter"/>
</dbReference>
<sequence>MSAPVSSDLAERRRQYSCGDRYVPLSDIPSWLDYNRQRTSAESLVTNNPLAERVSFWRGDITALEVDAIVNAANKSLLGGGGVDGAIHRAAGPELKAECATLGGCETGDAKLTAGYRLPARHVLHTVGPVGERPELLASCYRRCLELARQHRLRSVAFPCVSTGVFGYPQEAAATVALQTVREQLEKDAQLPERVVFCLFLEEDVAAYLRQLHVFFPVKK</sequence>
<dbReference type="Pfam" id="PF01661">
    <property type="entry name" value="Macro"/>
    <property type="match status" value="1"/>
</dbReference>
<proteinExistence type="predicted"/>
<dbReference type="Proteomes" id="UP000440578">
    <property type="component" value="Unassembled WGS sequence"/>
</dbReference>
<dbReference type="PANTHER" id="PTHR11106:SF27">
    <property type="entry name" value="MACRO DOMAIN-CONTAINING PROTEIN"/>
    <property type="match status" value="1"/>
</dbReference>
<dbReference type="OrthoDB" id="6361664at2759"/>
<comment type="caution">
    <text evidence="2">The sequence shown here is derived from an EMBL/GenBank/DDBJ whole genome shotgun (WGS) entry which is preliminary data.</text>
</comment>
<dbReference type="PANTHER" id="PTHR11106">
    <property type="entry name" value="GANGLIOSIDE INDUCED DIFFERENTIATION ASSOCIATED PROTEIN 2-RELATED"/>
    <property type="match status" value="1"/>
</dbReference>
<dbReference type="PROSITE" id="PS51154">
    <property type="entry name" value="MACRO"/>
    <property type="match status" value="1"/>
</dbReference>
<dbReference type="AlphaFoldDB" id="A0A6A4WLT3"/>
<gene>
    <name evidence="2" type="primary">macrod2_1</name>
    <name evidence="2" type="ORF">FJT64_021549</name>
</gene>
<evidence type="ECO:0000313" key="3">
    <source>
        <dbReference type="Proteomes" id="UP000440578"/>
    </source>
</evidence>
<name>A0A6A4WLT3_AMPAM</name>
<dbReference type="EMBL" id="VIIS01000613">
    <property type="protein sequence ID" value="KAF0307043.1"/>
    <property type="molecule type" value="Genomic_DNA"/>
</dbReference>
<dbReference type="InterPro" id="IPR043472">
    <property type="entry name" value="Macro_dom-like"/>
</dbReference>
<accession>A0A6A4WLT3</accession>
<dbReference type="SUPFAM" id="SSF52949">
    <property type="entry name" value="Macro domain-like"/>
    <property type="match status" value="1"/>
</dbReference>
<dbReference type="GO" id="GO:0140293">
    <property type="term" value="F:ADP-ribosylglutamate hydrolase activity"/>
    <property type="evidence" value="ECO:0007669"/>
    <property type="project" value="TreeGrafter"/>
</dbReference>
<evidence type="ECO:0000259" key="1">
    <source>
        <dbReference type="PROSITE" id="PS51154"/>
    </source>
</evidence>